<accession>A0AAN6LX52</accession>
<dbReference type="InterPro" id="IPR011009">
    <property type="entry name" value="Kinase-like_dom_sf"/>
</dbReference>
<dbReference type="EMBL" id="WVTA01000007">
    <property type="protein sequence ID" value="KAK3208846.1"/>
    <property type="molecule type" value="Genomic_DNA"/>
</dbReference>
<dbReference type="Gene3D" id="3.30.200.20">
    <property type="entry name" value="Phosphorylase Kinase, domain 1"/>
    <property type="match status" value="1"/>
</dbReference>
<dbReference type="SUPFAM" id="SSF56112">
    <property type="entry name" value="Protein kinase-like (PK-like)"/>
    <property type="match status" value="1"/>
</dbReference>
<dbReference type="InterPro" id="IPR051678">
    <property type="entry name" value="AGP_Transferase"/>
</dbReference>
<dbReference type="InterPro" id="IPR002575">
    <property type="entry name" value="Aminoglycoside_PTrfase"/>
</dbReference>
<comment type="caution">
    <text evidence="3">The sequence shown here is derived from an EMBL/GenBank/DDBJ whole genome shotgun (WGS) entry which is preliminary data.</text>
</comment>
<keyword evidence="4" id="KW-1185">Reference proteome</keyword>
<dbReference type="InterPro" id="IPR009799">
    <property type="entry name" value="EthD_dom"/>
</dbReference>
<comment type="similarity">
    <text evidence="1">Belongs to the tpcK family.</text>
</comment>
<gene>
    <name evidence="3" type="ORF">GRF29_77g2189247</name>
</gene>
<dbReference type="AlphaFoldDB" id="A0AAN6LX52"/>
<protein>
    <recommendedName>
        <fullName evidence="2">Aminoglycoside phosphotransferase domain-containing protein</fullName>
    </recommendedName>
</protein>
<feature type="domain" description="Aminoglycoside phosphotransferase" evidence="2">
    <location>
        <begin position="124"/>
        <end position="211"/>
    </location>
</feature>
<dbReference type="Proteomes" id="UP001280581">
    <property type="component" value="Unassembled WGS sequence"/>
</dbReference>
<reference evidence="3 4" key="1">
    <citation type="submission" date="2021-02" db="EMBL/GenBank/DDBJ databases">
        <title>Genome assembly of Pseudopithomyces chartarum.</title>
        <authorList>
            <person name="Jauregui R."/>
            <person name="Singh J."/>
            <person name="Voisey C."/>
        </authorList>
    </citation>
    <scope>NUCLEOTIDE SEQUENCE [LARGE SCALE GENOMIC DNA]</scope>
    <source>
        <strain evidence="3 4">AGR01</strain>
    </source>
</reference>
<evidence type="ECO:0000256" key="1">
    <source>
        <dbReference type="ARBA" id="ARBA00005986"/>
    </source>
</evidence>
<dbReference type="NCBIfam" id="TIGR02118">
    <property type="entry name" value="EthD family reductase"/>
    <property type="match status" value="1"/>
</dbReference>
<name>A0AAN6LX52_9PLEO</name>
<evidence type="ECO:0000259" key="2">
    <source>
        <dbReference type="Pfam" id="PF01636"/>
    </source>
</evidence>
<proteinExistence type="inferred from homology"/>
<evidence type="ECO:0000313" key="3">
    <source>
        <dbReference type="EMBL" id="KAK3208846.1"/>
    </source>
</evidence>
<dbReference type="InterPro" id="IPR011008">
    <property type="entry name" value="Dimeric_a/b-barrel"/>
</dbReference>
<organism evidence="3 4">
    <name type="scientific">Pseudopithomyces chartarum</name>
    <dbReference type="NCBI Taxonomy" id="1892770"/>
    <lineage>
        <taxon>Eukaryota</taxon>
        <taxon>Fungi</taxon>
        <taxon>Dikarya</taxon>
        <taxon>Ascomycota</taxon>
        <taxon>Pezizomycotina</taxon>
        <taxon>Dothideomycetes</taxon>
        <taxon>Pleosporomycetidae</taxon>
        <taxon>Pleosporales</taxon>
        <taxon>Massarineae</taxon>
        <taxon>Didymosphaeriaceae</taxon>
        <taxon>Pseudopithomyces</taxon>
    </lineage>
</organism>
<dbReference type="Pfam" id="PF01636">
    <property type="entry name" value="APH"/>
    <property type="match status" value="1"/>
</dbReference>
<sequence length="347" mass="39489">MEYYLSTHMPLVQKSWASYGLKKYTVTQYDDPASTYSVGCVLEFESKEHFQKAGASEEAKAVFGDIDNFSNEKPTIVAGEVKEVKEVVIDAKQEIVDFVASRRKEDAVGEFDFYLKGSFNLSLVVKFNDEGPKAVIRFPKPGHTATEFREENVRNEFNVLEFLSEKTTIPLPRVVSWGTEEERPQHLGPFIIMEYMKGTSLANLLKEPTASEEEEVILATDVDDTKLDYVYEQLADYMLQLSRLNFPTIGALAKPPSSNSWSVTNRPLTYNMNELKTVVSAYPSKTFPTTAFTSAQSFFHSLADEHLIHLHTQRNLADDPENARKRYIACHRFKDLIICLQIQRHCA</sequence>
<dbReference type="PANTHER" id="PTHR21310">
    <property type="entry name" value="AMINOGLYCOSIDE PHOSPHOTRANSFERASE-RELATED-RELATED"/>
    <property type="match status" value="1"/>
</dbReference>
<dbReference type="SUPFAM" id="SSF54909">
    <property type="entry name" value="Dimeric alpha+beta barrel"/>
    <property type="match status" value="1"/>
</dbReference>
<dbReference type="PANTHER" id="PTHR21310:SF37">
    <property type="entry name" value="AMINOGLYCOSIDE PHOSPHOTRANSFERASE DOMAIN-CONTAINING PROTEIN"/>
    <property type="match status" value="1"/>
</dbReference>
<dbReference type="Gene3D" id="3.30.70.100">
    <property type="match status" value="1"/>
</dbReference>
<evidence type="ECO:0000313" key="4">
    <source>
        <dbReference type="Proteomes" id="UP001280581"/>
    </source>
</evidence>
<dbReference type="GO" id="GO:0016491">
    <property type="term" value="F:oxidoreductase activity"/>
    <property type="evidence" value="ECO:0007669"/>
    <property type="project" value="InterPro"/>
</dbReference>